<organism evidence="2 4">
    <name type="scientific">Dracunculus medinensis</name>
    <name type="common">Guinea worm</name>
    <dbReference type="NCBI Taxonomy" id="318479"/>
    <lineage>
        <taxon>Eukaryota</taxon>
        <taxon>Metazoa</taxon>
        <taxon>Ecdysozoa</taxon>
        <taxon>Nematoda</taxon>
        <taxon>Chromadorea</taxon>
        <taxon>Rhabditida</taxon>
        <taxon>Spirurina</taxon>
        <taxon>Dracunculoidea</taxon>
        <taxon>Dracunculidae</taxon>
        <taxon>Dracunculus</taxon>
    </lineage>
</organism>
<protein>
    <submittedName>
        <fullName evidence="1 4">Uncharacterized protein</fullName>
    </submittedName>
</protein>
<evidence type="ECO:0000313" key="2">
    <source>
        <dbReference type="Proteomes" id="UP000038040"/>
    </source>
</evidence>
<sequence>METVTQIGDNRKLFCLIHKATVTQSEGVSEMIRDINGVPIKAVKDRLRRRKEFFEAKHNYDAPSVVPNTIDLPIEPYFCNCEPPTEEEIAL</sequence>
<evidence type="ECO:0000313" key="4">
    <source>
        <dbReference type="WBParaSite" id="DME_0000356301-mRNA-1"/>
    </source>
</evidence>
<proteinExistence type="predicted"/>
<name>A0A0N4U921_DRAME</name>
<reference evidence="1 3" key="2">
    <citation type="submission" date="2018-11" db="EMBL/GenBank/DDBJ databases">
        <authorList>
            <consortium name="Pathogen Informatics"/>
        </authorList>
    </citation>
    <scope>NUCLEOTIDE SEQUENCE [LARGE SCALE GENOMIC DNA]</scope>
</reference>
<keyword evidence="3" id="KW-1185">Reference proteome</keyword>
<dbReference type="Proteomes" id="UP000274756">
    <property type="component" value="Unassembled WGS sequence"/>
</dbReference>
<evidence type="ECO:0000313" key="1">
    <source>
        <dbReference type="EMBL" id="VDN57595.1"/>
    </source>
</evidence>
<accession>A0A0N4U921</accession>
<dbReference type="WBParaSite" id="DME_0000356301-mRNA-1">
    <property type="protein sequence ID" value="DME_0000356301-mRNA-1"/>
    <property type="gene ID" value="DME_0000356301"/>
</dbReference>
<reference evidence="4" key="1">
    <citation type="submission" date="2017-02" db="UniProtKB">
        <authorList>
            <consortium name="WormBaseParasite"/>
        </authorList>
    </citation>
    <scope>IDENTIFICATION</scope>
</reference>
<dbReference type="Proteomes" id="UP000038040">
    <property type="component" value="Unplaced"/>
</dbReference>
<dbReference type="EMBL" id="UYYG01001161">
    <property type="protein sequence ID" value="VDN57595.1"/>
    <property type="molecule type" value="Genomic_DNA"/>
</dbReference>
<evidence type="ECO:0000313" key="3">
    <source>
        <dbReference type="Proteomes" id="UP000274756"/>
    </source>
</evidence>
<gene>
    <name evidence="1" type="ORF">DME_LOCUS7568</name>
</gene>
<dbReference type="AlphaFoldDB" id="A0A0N4U921"/>